<proteinExistence type="predicted"/>
<dbReference type="PATRIC" id="fig|1276246.3.peg.581"/>
<keyword evidence="2" id="KW-1185">Reference proteome</keyword>
<sequence>MFEQYEKKPAKKIKRHLLLPADFLNRWISTREDGSKCFKYIDFSSDSIVEISVENDPFINLLFGWDSSFDLETIQKQYNQIAKVAKAIIEKRIEKKNKNIEMTGKEVLFIKYFYFLVSLLNGDYKYLFNSYGENFRVFDVLNKDCPLDVRKGILSIISYALFEMFDYIFTPRTFESLYEYVENSDINFTNQEYKKQIIVSSKDLENQNFKFLEVYFHNIVNNTFLKIYKVSELDRASFLLTNKTIANFIEEKSKINVLSVFVMDPRFAIGLVNLGPGRGEYRPLFKYLTNNHIDKSIIPTCLRPEHEIEEDGIYLNDEQRFIFKAFELTVEQVKLINDCLTFRDLRTDLELFTKY</sequence>
<name>W6A708_9MOLU</name>
<dbReference type="RefSeq" id="WP_025363159.1">
    <property type="nucleotide sequence ID" value="NZ_CP006681.1"/>
</dbReference>
<evidence type="ECO:0000313" key="2">
    <source>
        <dbReference type="Proteomes" id="UP000019267"/>
    </source>
</evidence>
<accession>W6A708</accession>
<evidence type="ECO:0008006" key="3">
    <source>
        <dbReference type="Google" id="ProtNLM"/>
    </source>
</evidence>
<evidence type="ECO:0000313" key="1">
    <source>
        <dbReference type="EMBL" id="AHI52923.1"/>
    </source>
</evidence>
<dbReference type="STRING" id="1276246.SCULI_v1c05820"/>
<protein>
    <recommendedName>
        <fullName evidence="3">DUF4238 domain-containing protein</fullName>
    </recommendedName>
</protein>
<dbReference type="Proteomes" id="UP000019267">
    <property type="component" value="Chromosome"/>
</dbReference>
<dbReference type="KEGG" id="scq:SCULI_v1c05820"/>
<reference evidence="1 2" key="1">
    <citation type="journal article" date="2014" name="Genome Biol. Evol.">
        <title>Molecular evolution of the substrate utilization strategies and putative virulence factors in mosquito-associated Spiroplasma species.</title>
        <authorList>
            <person name="Chang T.H."/>
            <person name="Lo W.S."/>
            <person name="Ku C."/>
            <person name="Chen L.L."/>
            <person name="Kuo C.H."/>
        </authorList>
    </citation>
    <scope>NUCLEOTIDE SEQUENCE [LARGE SCALE GENOMIC DNA]</scope>
    <source>
        <strain evidence="1">AES-1</strain>
    </source>
</reference>
<dbReference type="OrthoDB" id="388106at2"/>
<organism evidence="1 2">
    <name type="scientific">Spiroplasma culicicola AES-1</name>
    <dbReference type="NCBI Taxonomy" id="1276246"/>
    <lineage>
        <taxon>Bacteria</taxon>
        <taxon>Bacillati</taxon>
        <taxon>Mycoplasmatota</taxon>
        <taxon>Mollicutes</taxon>
        <taxon>Entomoplasmatales</taxon>
        <taxon>Spiroplasmataceae</taxon>
        <taxon>Spiroplasma</taxon>
    </lineage>
</organism>
<dbReference type="AlphaFoldDB" id="W6A708"/>
<dbReference type="EMBL" id="CP006681">
    <property type="protein sequence ID" value="AHI52923.1"/>
    <property type="molecule type" value="Genomic_DNA"/>
</dbReference>
<dbReference type="HOGENOM" id="CLU_799030_0_0_14"/>
<gene>
    <name evidence="1" type="ORF">SCULI_v1c05820</name>
</gene>